<evidence type="ECO:0000259" key="6">
    <source>
        <dbReference type="PROSITE" id="PS50893"/>
    </source>
</evidence>
<dbReference type="STRING" id="1280948.HY36_15705"/>
<keyword evidence="8" id="KW-1185">Reference proteome</keyword>
<keyword evidence="2" id="KW-0547">Nucleotide-binding</keyword>
<keyword evidence="3" id="KW-0067">ATP-binding</keyword>
<protein>
    <recommendedName>
        <fullName evidence="6">ABC transporter domain-containing protein</fullName>
    </recommendedName>
</protein>
<comment type="function">
    <text evidence="5">Part of the ABC transporter complex HmuTUV involved in hemin import. Responsible for energy coupling to the transport system.</text>
</comment>
<gene>
    <name evidence="7" type="ORF">HY36_15705</name>
</gene>
<comment type="caution">
    <text evidence="7">The sequence shown here is derived from an EMBL/GenBank/DDBJ whole genome shotgun (WGS) entry which is preliminary data.</text>
</comment>
<dbReference type="SMART" id="SM00382">
    <property type="entry name" value="AAA"/>
    <property type="match status" value="1"/>
</dbReference>
<dbReference type="InterPro" id="IPR003593">
    <property type="entry name" value="AAA+_ATPase"/>
</dbReference>
<evidence type="ECO:0000313" key="7">
    <source>
        <dbReference type="EMBL" id="KCZ62510.1"/>
    </source>
</evidence>
<keyword evidence="1" id="KW-0813">Transport</keyword>
<dbReference type="EMBL" id="AWFH01000009">
    <property type="protein sequence ID" value="KCZ62510.1"/>
    <property type="molecule type" value="Genomic_DNA"/>
</dbReference>
<dbReference type="PANTHER" id="PTHR42794:SF1">
    <property type="entry name" value="HEMIN IMPORT ATP-BINDING PROTEIN HMUV"/>
    <property type="match status" value="1"/>
</dbReference>
<dbReference type="GO" id="GO:0005524">
    <property type="term" value="F:ATP binding"/>
    <property type="evidence" value="ECO:0007669"/>
    <property type="project" value="UniProtKB-KW"/>
</dbReference>
<dbReference type="RefSeq" id="WP_035550274.1">
    <property type="nucleotide sequence ID" value="NZ_AWFH01000009.1"/>
</dbReference>
<organism evidence="7 8">
    <name type="scientific">Hyphomonas atlantica</name>
    <dbReference type="NCBI Taxonomy" id="1280948"/>
    <lineage>
        <taxon>Bacteria</taxon>
        <taxon>Pseudomonadati</taxon>
        <taxon>Pseudomonadota</taxon>
        <taxon>Alphaproteobacteria</taxon>
        <taxon>Hyphomonadales</taxon>
        <taxon>Hyphomonadaceae</taxon>
        <taxon>Hyphomonas</taxon>
    </lineage>
</organism>
<reference evidence="7 8" key="1">
    <citation type="journal article" date="2014" name="Antonie Van Leeuwenhoek">
        <title>Hyphomonas beringensis sp. nov. and Hyphomonas chukchiensis sp. nov., isolated from surface seawater of the Bering Sea and Chukchi Sea.</title>
        <authorList>
            <person name="Li C."/>
            <person name="Lai Q."/>
            <person name="Li G."/>
            <person name="Dong C."/>
            <person name="Wang J."/>
            <person name="Liao Y."/>
            <person name="Shao Z."/>
        </authorList>
    </citation>
    <scope>NUCLEOTIDE SEQUENCE [LARGE SCALE GENOMIC DNA]</scope>
    <source>
        <strain evidence="7 8">22II1-22F38</strain>
    </source>
</reference>
<sequence length="253" mass="26899">MTELTVKNVSVHADKSMLVDDASFALARGEFVALLGPNGAGKTSLIRAAMGLQDVSAGQRLLGGADVTTLSPAERARQIAYLPQTRPLAWPNSVRDVVSLGRFSHGAPLGRLKGLDAEAVDRALQACGLSDLATRKTNTLSGGELARVHCARAFAAEAPLLIADEPIAALDPRQQFRILDLIKSYVDHGGGALVVLHDIQLAARYASRMIWMKDGRIVADGPPADTLTPDRLKDIYGVTARIEGTQIFIEGAV</sequence>
<dbReference type="Gene3D" id="3.40.50.300">
    <property type="entry name" value="P-loop containing nucleotide triphosphate hydrolases"/>
    <property type="match status" value="1"/>
</dbReference>
<evidence type="ECO:0000313" key="8">
    <source>
        <dbReference type="Proteomes" id="UP000024547"/>
    </source>
</evidence>
<dbReference type="Proteomes" id="UP000024547">
    <property type="component" value="Unassembled WGS sequence"/>
</dbReference>
<dbReference type="OrthoDB" id="9806149at2"/>
<dbReference type="SUPFAM" id="SSF52540">
    <property type="entry name" value="P-loop containing nucleoside triphosphate hydrolases"/>
    <property type="match status" value="1"/>
</dbReference>
<evidence type="ECO:0000256" key="5">
    <source>
        <dbReference type="ARBA" id="ARBA00037066"/>
    </source>
</evidence>
<dbReference type="PROSITE" id="PS50893">
    <property type="entry name" value="ABC_TRANSPORTER_2"/>
    <property type="match status" value="1"/>
</dbReference>
<dbReference type="InterPro" id="IPR003439">
    <property type="entry name" value="ABC_transporter-like_ATP-bd"/>
</dbReference>
<feature type="domain" description="ABC transporter" evidence="6">
    <location>
        <begin position="4"/>
        <end position="239"/>
    </location>
</feature>
<evidence type="ECO:0000256" key="2">
    <source>
        <dbReference type="ARBA" id="ARBA00022741"/>
    </source>
</evidence>
<name>A0A059E4K1_9PROT</name>
<dbReference type="PANTHER" id="PTHR42794">
    <property type="entry name" value="HEMIN IMPORT ATP-BINDING PROTEIN HMUV"/>
    <property type="match status" value="1"/>
</dbReference>
<dbReference type="CDD" id="cd03214">
    <property type="entry name" value="ABC_Iron-Siderophores_B12_Hemin"/>
    <property type="match status" value="1"/>
</dbReference>
<dbReference type="GO" id="GO:0016887">
    <property type="term" value="F:ATP hydrolysis activity"/>
    <property type="evidence" value="ECO:0007669"/>
    <property type="project" value="InterPro"/>
</dbReference>
<dbReference type="PATRIC" id="fig|1280948.3.peg.1374"/>
<evidence type="ECO:0000256" key="4">
    <source>
        <dbReference type="ARBA" id="ARBA00022967"/>
    </source>
</evidence>
<accession>A0A059E4K1</accession>
<keyword evidence="4" id="KW-1278">Translocase</keyword>
<dbReference type="eggNOG" id="COG1120">
    <property type="taxonomic scope" value="Bacteria"/>
</dbReference>
<dbReference type="Pfam" id="PF00005">
    <property type="entry name" value="ABC_tran"/>
    <property type="match status" value="1"/>
</dbReference>
<dbReference type="AlphaFoldDB" id="A0A059E4K1"/>
<evidence type="ECO:0000256" key="1">
    <source>
        <dbReference type="ARBA" id="ARBA00022448"/>
    </source>
</evidence>
<evidence type="ECO:0000256" key="3">
    <source>
        <dbReference type="ARBA" id="ARBA00022840"/>
    </source>
</evidence>
<proteinExistence type="predicted"/>
<dbReference type="InterPro" id="IPR027417">
    <property type="entry name" value="P-loop_NTPase"/>
</dbReference>